<proteinExistence type="predicted"/>
<reference evidence="2" key="1">
    <citation type="journal article" date="2023" name="Genome Biol. Evol.">
        <title>Long-read-based Genome Assembly of Drosophila gunungcola Reveals Fewer Chemosensory Genes in Flower-breeding Species.</title>
        <authorList>
            <person name="Negi A."/>
            <person name="Liao B.Y."/>
            <person name="Yeh S.D."/>
        </authorList>
    </citation>
    <scope>NUCLEOTIDE SEQUENCE</scope>
    <source>
        <strain evidence="2">Sukarami</strain>
    </source>
</reference>
<dbReference type="AlphaFoldDB" id="A0A9P9YFS8"/>
<protein>
    <submittedName>
        <fullName evidence="2">Uncharacterized protein</fullName>
    </submittedName>
</protein>
<dbReference type="Proteomes" id="UP001059596">
    <property type="component" value="Unassembled WGS sequence"/>
</dbReference>
<keyword evidence="3" id="KW-1185">Reference proteome</keyword>
<organism evidence="2 3">
    <name type="scientific">Drosophila gunungcola</name>
    <name type="common">fruit fly</name>
    <dbReference type="NCBI Taxonomy" id="103775"/>
    <lineage>
        <taxon>Eukaryota</taxon>
        <taxon>Metazoa</taxon>
        <taxon>Ecdysozoa</taxon>
        <taxon>Arthropoda</taxon>
        <taxon>Hexapoda</taxon>
        <taxon>Insecta</taxon>
        <taxon>Pterygota</taxon>
        <taxon>Neoptera</taxon>
        <taxon>Endopterygota</taxon>
        <taxon>Diptera</taxon>
        <taxon>Brachycera</taxon>
        <taxon>Muscomorpha</taxon>
        <taxon>Ephydroidea</taxon>
        <taxon>Drosophilidae</taxon>
        <taxon>Drosophila</taxon>
        <taxon>Sophophora</taxon>
    </lineage>
</organism>
<evidence type="ECO:0000313" key="3">
    <source>
        <dbReference type="Proteomes" id="UP001059596"/>
    </source>
</evidence>
<name>A0A9P9YFS8_9MUSC</name>
<sequence length="99" mass="11168">MEPYPNIYGRTNQSSQTPRRLRMGRKGRRGRRPRRRTTLTPLSSSSSSTTTTTTARTTVSGDDFSGDYDDIILNSNTVLEPFPQLPLELGNIKNNRIPQ</sequence>
<evidence type="ECO:0000256" key="1">
    <source>
        <dbReference type="SAM" id="MobiDB-lite"/>
    </source>
</evidence>
<accession>A0A9P9YFS8</accession>
<feature type="region of interest" description="Disordered" evidence="1">
    <location>
        <begin position="1"/>
        <end position="66"/>
    </location>
</feature>
<comment type="caution">
    <text evidence="2">The sequence shown here is derived from an EMBL/GenBank/DDBJ whole genome shotgun (WGS) entry which is preliminary data.</text>
</comment>
<gene>
    <name evidence="2" type="ORF">M5D96_011007</name>
</gene>
<feature type="compositionally biased region" description="Basic residues" evidence="1">
    <location>
        <begin position="19"/>
        <end position="37"/>
    </location>
</feature>
<evidence type="ECO:0000313" key="2">
    <source>
        <dbReference type="EMBL" id="KAI8036147.1"/>
    </source>
</evidence>
<feature type="compositionally biased region" description="Low complexity" evidence="1">
    <location>
        <begin position="38"/>
        <end position="58"/>
    </location>
</feature>
<dbReference type="EMBL" id="JAMKOV010000022">
    <property type="protein sequence ID" value="KAI8036147.1"/>
    <property type="molecule type" value="Genomic_DNA"/>
</dbReference>